<reference evidence="10" key="4">
    <citation type="submission" date="2020-10" db="UniProtKB">
        <authorList>
            <consortium name="WormBaseParasite"/>
        </authorList>
    </citation>
    <scope>IDENTIFICATION</scope>
</reference>
<evidence type="ECO:0000313" key="8">
    <source>
        <dbReference type="Proteomes" id="UP000019149"/>
    </source>
</evidence>
<dbReference type="Pfam" id="PF01755">
    <property type="entry name" value="Glyco_transf_25"/>
    <property type="match status" value="1"/>
</dbReference>
<dbReference type="EMBL" id="APAU02000004">
    <property type="protein sequence ID" value="EUB63955.1"/>
    <property type="molecule type" value="Genomic_DNA"/>
</dbReference>
<dbReference type="CDD" id="cd06532">
    <property type="entry name" value="Glyco_transf_25"/>
    <property type="match status" value="1"/>
</dbReference>
<dbReference type="CTD" id="36336798"/>
<evidence type="ECO:0000313" key="7">
    <source>
        <dbReference type="EMBL" id="EUB63955.1"/>
    </source>
</evidence>
<dbReference type="PANTHER" id="PTHR10730:SF53">
    <property type="entry name" value="GLYCOSYLTRANSFERASE 25 FAMILY MEMBER"/>
    <property type="match status" value="1"/>
</dbReference>
<dbReference type="Proteomes" id="UP000019149">
    <property type="component" value="Unassembled WGS sequence"/>
</dbReference>
<dbReference type="OMA" id="QRVYHYV"/>
<dbReference type="InterPro" id="IPR029044">
    <property type="entry name" value="Nucleotide-diphossugar_trans"/>
</dbReference>
<evidence type="ECO:0000313" key="10">
    <source>
        <dbReference type="WBParaSite" id="EgrG_000476300"/>
    </source>
</evidence>
<feature type="domain" description="Glycosyl transferase family 25" evidence="5">
    <location>
        <begin position="352"/>
        <end position="533"/>
    </location>
</feature>
<dbReference type="OrthoDB" id="47375at2759"/>
<gene>
    <name evidence="7 10" type="ORF">EGR_01083</name>
    <name evidence="6" type="ORF">EgrG_000476300</name>
</gene>
<dbReference type="PANTHER" id="PTHR10730">
    <property type="entry name" value="PROCOLLAGEN-LYSINE,2-OXOGLUTARATE 5-DIOXYGENASE/GLYCOSYLTRANSFERASE 25 FAMILY MEMBER"/>
    <property type="match status" value="1"/>
</dbReference>
<dbReference type="GO" id="GO:0050211">
    <property type="term" value="F:procollagen galactosyltransferase activity"/>
    <property type="evidence" value="ECO:0007669"/>
    <property type="project" value="TreeGrafter"/>
</dbReference>
<evidence type="ECO:0000256" key="1">
    <source>
        <dbReference type="ARBA" id="ARBA00006721"/>
    </source>
</evidence>
<accession>U6JCK9</accession>
<evidence type="ECO:0000256" key="2">
    <source>
        <dbReference type="ARBA" id="ARBA00022676"/>
    </source>
</evidence>
<dbReference type="Proteomes" id="UP000492820">
    <property type="component" value="Unassembled WGS sequence"/>
</dbReference>
<comment type="similarity">
    <text evidence="1">Belongs to the glycosyltransferase 25 family.</text>
</comment>
<dbReference type="STRING" id="6210.U6JCK9"/>
<reference evidence="7 8" key="1">
    <citation type="journal article" date="2013" name="Nat. Genet.">
        <title>The genome of the hydatid tapeworm Echinococcus granulosus.</title>
        <authorList>
            <person name="Zheng H."/>
            <person name="Zhang W."/>
            <person name="Zhang L."/>
            <person name="Zhang Z."/>
            <person name="Li J."/>
            <person name="Lu G."/>
            <person name="Zhu Y."/>
            <person name="Wang Y."/>
            <person name="Huang Y."/>
            <person name="Liu J."/>
            <person name="Kang H."/>
            <person name="Chen J."/>
            <person name="Wang L."/>
            <person name="Chen A."/>
            <person name="Yu S."/>
            <person name="Gao Z."/>
            <person name="Jin L."/>
            <person name="Gu W."/>
            <person name="Wang Z."/>
            <person name="Zhao L."/>
            <person name="Shi B."/>
            <person name="Wen H."/>
            <person name="Lin R."/>
            <person name="Jones M.K."/>
            <person name="Brejova B."/>
            <person name="Vinar T."/>
            <person name="Zhao G."/>
            <person name="McManus D.P."/>
            <person name="Chen Z."/>
            <person name="Zhou Y."/>
            <person name="Wang S."/>
        </authorList>
    </citation>
    <scope>NUCLEOTIDE SEQUENCE [LARGE SCALE GENOMIC DNA]</scope>
</reference>
<sequence length="606" mass="70611">MSRLLSYSFFFILIPKWVLSVAKSCPHSSSNFPEIEPSVSIGVLVRNKAHSLPYFLHHLEQLDYPKKRIHLNFRLDNTIDISARILERWVESVQDLYHGIDLDMDEMNLQPVSPSWTKDHHQHLVNLRQASIERAYELNADFFFNLDADAILLNNATLKRLVEASSIPSKEYPAPITVIAPMLNCTTSDVFSNFWGDITKEGYYKRSQDYFALQRRHKEGIFSVAMIHTAVLVNLRHTRKKRLAFKPLNSGYTGPIDDIIIFARNAQLQGIDFYLDNRVFYGYFPLPVDEAEIPLAYRDSAKYLLEREAEIFLHLRLNAAFDDALLKSFALKFSPKLEQFVEVPEPSLLGFDQIYLINLKRRPDRLEKMNYALREQGVKAKLVRATDGRELNPEIIKQWNITQLSGYADPYHKRALKYGEIGCFLSHYRIWQNMLVNDYERILILEDDLRFVPGFVRRLQATVKEADVTLPDWELLYVGRKRMSSNEVMVRGARYLAYPSYTYWTLAYVLRRSGAQKLMVQRPLEKMVAVDEFLPIMFDRHPNERWLAHFEPRNLLAISAEPLLVEPLRYTGEPFYVSDTEDSEIIPEFLYTEREEDIGASEGDES</sequence>
<dbReference type="SUPFAM" id="SSF53448">
    <property type="entry name" value="Nucleotide-diphospho-sugar transferases"/>
    <property type="match status" value="1"/>
</dbReference>
<feature type="signal peptide" evidence="4">
    <location>
        <begin position="1"/>
        <end position="20"/>
    </location>
</feature>
<keyword evidence="3 7" id="KW-0808">Transferase</keyword>
<proteinExistence type="inferred from homology"/>
<evidence type="ECO:0000259" key="5">
    <source>
        <dbReference type="Pfam" id="PF01755"/>
    </source>
</evidence>
<keyword evidence="4" id="KW-0732">Signal</keyword>
<keyword evidence="2 7" id="KW-0328">Glycosyltransferase</keyword>
<dbReference type="KEGG" id="egl:EGR_01083"/>
<dbReference type="EMBL" id="LK028579">
    <property type="protein sequence ID" value="CDS19456.1"/>
    <property type="molecule type" value="Genomic_DNA"/>
</dbReference>
<dbReference type="Gene3D" id="3.90.550.10">
    <property type="entry name" value="Spore Coat Polysaccharide Biosynthesis Protein SpsA, Chain A"/>
    <property type="match status" value="1"/>
</dbReference>
<evidence type="ECO:0000313" key="6">
    <source>
        <dbReference type="EMBL" id="CDS19456.1"/>
    </source>
</evidence>
<dbReference type="AlphaFoldDB" id="U6JCK9"/>
<dbReference type="WBParaSite" id="EgrG_000476300">
    <property type="protein sequence ID" value="EgrG_000476300"/>
    <property type="gene ID" value="EgrG_000476300"/>
</dbReference>
<evidence type="ECO:0000313" key="9">
    <source>
        <dbReference type="Proteomes" id="UP000492820"/>
    </source>
</evidence>
<organism evidence="7 8">
    <name type="scientific">Echinococcus granulosus</name>
    <name type="common">Hydatid tapeworm</name>
    <dbReference type="NCBI Taxonomy" id="6210"/>
    <lineage>
        <taxon>Eukaryota</taxon>
        <taxon>Metazoa</taxon>
        <taxon>Spiralia</taxon>
        <taxon>Lophotrochozoa</taxon>
        <taxon>Platyhelminthes</taxon>
        <taxon>Cestoda</taxon>
        <taxon>Eucestoda</taxon>
        <taxon>Cyclophyllidea</taxon>
        <taxon>Taeniidae</taxon>
        <taxon>Echinococcus</taxon>
        <taxon>Echinococcus granulosus group</taxon>
    </lineage>
</organism>
<evidence type="ECO:0000256" key="4">
    <source>
        <dbReference type="SAM" id="SignalP"/>
    </source>
</evidence>
<reference evidence="6 9" key="2">
    <citation type="journal article" date="2013" name="Nature">
        <title>The genomes of four tapeworm species reveal adaptations to parasitism.</title>
        <authorList>
            <person name="Tsai I.J."/>
            <person name="Zarowiecki M."/>
            <person name="Holroyd N."/>
            <person name="Garciarrubio A."/>
            <person name="Sanchez-Flores A."/>
            <person name="Brooks K.L."/>
            <person name="Tracey A."/>
            <person name="Bobes R.J."/>
            <person name="Fragoso G."/>
            <person name="Sciutto E."/>
            <person name="Aslett M."/>
            <person name="Beasley H."/>
            <person name="Bennett H.M."/>
            <person name="Cai J."/>
            <person name="Camicia F."/>
            <person name="Clark R."/>
            <person name="Cucher M."/>
            <person name="De Silva N."/>
            <person name="Day T.A."/>
            <person name="Deplazes P."/>
            <person name="Estrada K."/>
            <person name="Fernandez C."/>
            <person name="Holland P.W."/>
            <person name="Hou J."/>
            <person name="Hu S."/>
            <person name="Huckvale T."/>
            <person name="Hung S.S."/>
            <person name="Kamenetzky L."/>
            <person name="Keane J.A."/>
            <person name="Kiss F."/>
            <person name="Koziol U."/>
            <person name="Lambert O."/>
            <person name="Liu K."/>
            <person name="Luo X."/>
            <person name="Luo Y."/>
            <person name="Macchiaroli N."/>
            <person name="Nichol S."/>
            <person name="Paps J."/>
            <person name="Parkinson J."/>
            <person name="Pouchkina-Stantcheva N."/>
            <person name="Riddiford N."/>
            <person name="Rosenzvit M."/>
            <person name="Salinas G."/>
            <person name="Wasmuth J.D."/>
            <person name="Zamanian M."/>
            <person name="Zheng Y."/>
            <person name="Cai X."/>
            <person name="Soberon X."/>
            <person name="Olson P.D."/>
            <person name="Laclette J.P."/>
            <person name="Brehm K."/>
            <person name="Berriman M."/>
            <person name="Garciarrubio A."/>
            <person name="Bobes R.J."/>
            <person name="Fragoso G."/>
            <person name="Sanchez-Flores A."/>
            <person name="Estrada K."/>
            <person name="Cevallos M.A."/>
            <person name="Morett E."/>
            <person name="Gonzalez V."/>
            <person name="Portillo T."/>
            <person name="Ochoa-Leyva A."/>
            <person name="Jose M.V."/>
            <person name="Sciutto E."/>
            <person name="Landa A."/>
            <person name="Jimenez L."/>
            <person name="Valdes V."/>
            <person name="Carrero J.C."/>
            <person name="Larralde C."/>
            <person name="Morales-Montor J."/>
            <person name="Limon-Lason J."/>
            <person name="Soberon X."/>
            <person name="Laclette J.P."/>
        </authorList>
    </citation>
    <scope>NUCLEOTIDE SEQUENCE [LARGE SCALE GENOMIC DNA]</scope>
</reference>
<dbReference type="InterPro" id="IPR050757">
    <property type="entry name" value="Collagen_mod_GT25"/>
</dbReference>
<dbReference type="InterPro" id="IPR002654">
    <property type="entry name" value="Glyco_trans_25"/>
</dbReference>
<dbReference type="RefSeq" id="XP_024355151.1">
    <property type="nucleotide sequence ID" value="XM_024490332.1"/>
</dbReference>
<keyword evidence="8" id="KW-1185">Reference proteome</keyword>
<evidence type="ECO:0000256" key="3">
    <source>
        <dbReference type="ARBA" id="ARBA00022679"/>
    </source>
</evidence>
<reference evidence="6" key="3">
    <citation type="submission" date="2014-06" db="EMBL/GenBank/DDBJ databases">
        <authorList>
            <person name="Aslett M."/>
        </authorList>
    </citation>
    <scope>NUCLEOTIDE SEQUENCE</scope>
</reference>
<name>U6JCK9_ECHGR</name>
<protein>
    <submittedName>
        <fullName evidence="6 7">Procollagen galactosyltransferase</fullName>
    </submittedName>
    <submittedName>
        <fullName evidence="10">Procollagen galactosyltransferase; Procollagen galactosyltransferase 2</fullName>
    </submittedName>
</protein>
<feature type="chain" id="PRO_5008431664" evidence="4">
    <location>
        <begin position="21"/>
        <end position="606"/>
    </location>
</feature>
<dbReference type="GeneID" id="36336798"/>